<dbReference type="EMBL" id="CP095045">
    <property type="protein sequence ID" value="UOQ55945.1"/>
    <property type="molecule type" value="Genomic_DNA"/>
</dbReference>
<dbReference type="InterPro" id="IPR023606">
    <property type="entry name" value="CoA-Trfase_III_dom_1_sf"/>
</dbReference>
<dbReference type="InterPro" id="IPR003673">
    <property type="entry name" value="CoA-Trfase_fam_III"/>
</dbReference>
<proteinExistence type="predicted"/>
<dbReference type="PANTHER" id="PTHR48228">
    <property type="entry name" value="SUCCINYL-COA--D-CITRAMALATE COA-TRANSFERASE"/>
    <property type="match status" value="1"/>
</dbReference>
<organism evidence="1 2">
    <name type="scientific">Leucobacter allii</name>
    <dbReference type="NCBI Taxonomy" id="2932247"/>
    <lineage>
        <taxon>Bacteria</taxon>
        <taxon>Bacillati</taxon>
        <taxon>Actinomycetota</taxon>
        <taxon>Actinomycetes</taxon>
        <taxon>Micrococcales</taxon>
        <taxon>Microbacteriaceae</taxon>
        <taxon>Leucobacter</taxon>
    </lineage>
</organism>
<dbReference type="Gene3D" id="3.40.50.10540">
    <property type="entry name" value="Crotonobetainyl-coa:carnitine coa-transferase, domain 1"/>
    <property type="match status" value="1"/>
</dbReference>
<dbReference type="SUPFAM" id="SSF89796">
    <property type="entry name" value="CoA-transferase family III (CaiB/BaiF)"/>
    <property type="match status" value="2"/>
</dbReference>
<protein>
    <submittedName>
        <fullName evidence="1">CoA transferase</fullName>
    </submittedName>
</protein>
<sequence length="483" mass="50665">MDEHHASDPMETRMLEEIMASGAPDGEAPDGAARGGARCGARGGAAPRVAIRGAGALPAALPVTALASAAVAAAGLGIADWCAAALGERPDLVVDRRLASLGFGSSLRPIGWAPPPPWDPIAGDYRTADGWIRLHTNVPAHRAAALVVLDAPPDRERVAAAVVRWRAEELESAVHLAGGCAAAMRTAADWRASAPGRSVAVDPVIRWAPTAGRADLDAPRSGADRARPLRGIRVLDLTRVLAGPIATRLLAHLGAEVLRIDPPDWDEPGVVPEVMPGKRTARLDLRRAEGRERLLDLLSDADVLVHGYRPGALDGLGLGATVREDARPGLVEARLSAYGWSGPWAARRGFDSLVQMSTGIAEAGMRVFGRERPIPLPVQALDHATGFLLARAAVQGLARRARTGRGSRASLSLARTAALLAPHAPIPPGPGMRAETAADLAPGIERTAWGPARRLRQPLALTGVSFEAELPAREIGSDAPRWR</sequence>
<dbReference type="GO" id="GO:0016740">
    <property type="term" value="F:transferase activity"/>
    <property type="evidence" value="ECO:0007669"/>
    <property type="project" value="UniProtKB-KW"/>
</dbReference>
<gene>
    <name evidence="1" type="ORF">MUN78_09530</name>
</gene>
<evidence type="ECO:0000313" key="2">
    <source>
        <dbReference type="Proteomes" id="UP000831786"/>
    </source>
</evidence>
<keyword evidence="2" id="KW-1185">Reference proteome</keyword>
<dbReference type="RefSeq" id="WP_244726035.1">
    <property type="nucleotide sequence ID" value="NZ_CP095045.1"/>
</dbReference>
<reference evidence="1 2" key="1">
    <citation type="submission" date="2022-04" db="EMBL/GenBank/DDBJ databases">
        <title>Leucobacter sp. isolated from rhizosphere of garlic.</title>
        <authorList>
            <person name="Won M."/>
            <person name="Lee C.-M."/>
            <person name="Woen H.-Y."/>
            <person name="Kwon S.-W."/>
        </authorList>
    </citation>
    <scope>NUCLEOTIDE SEQUENCE [LARGE SCALE GENOMIC DNA]</scope>
    <source>
        <strain evidence="1 2">H21R-40</strain>
    </source>
</reference>
<dbReference type="InterPro" id="IPR050509">
    <property type="entry name" value="CoA-transferase_III"/>
</dbReference>
<evidence type="ECO:0000313" key="1">
    <source>
        <dbReference type="EMBL" id="UOQ55945.1"/>
    </source>
</evidence>
<dbReference type="PANTHER" id="PTHR48228:SF4">
    <property type="entry name" value="BLR3030 PROTEIN"/>
    <property type="match status" value="1"/>
</dbReference>
<dbReference type="Pfam" id="PF02515">
    <property type="entry name" value="CoA_transf_3"/>
    <property type="match status" value="1"/>
</dbReference>
<accession>A0ABY4FH00</accession>
<dbReference type="Proteomes" id="UP000831786">
    <property type="component" value="Chromosome"/>
</dbReference>
<name>A0ABY4FH00_9MICO</name>
<keyword evidence="1" id="KW-0808">Transferase</keyword>